<evidence type="ECO:0008006" key="6">
    <source>
        <dbReference type="Google" id="ProtNLM"/>
    </source>
</evidence>
<evidence type="ECO:0000256" key="2">
    <source>
        <dbReference type="RuleBase" id="RU003860"/>
    </source>
</evidence>
<evidence type="ECO:0000256" key="1">
    <source>
        <dbReference type="ARBA" id="ARBA00005578"/>
    </source>
</evidence>
<dbReference type="AlphaFoldDB" id="A0A061HAS1"/>
<dbReference type="GeneID" id="19318939"/>
<accession>A0A061HAS1</accession>
<reference evidence="4 5" key="1">
    <citation type="journal article" date="2013" name="Plant Cell">
        <title>The transition from a phytopathogenic smut ancestor to an anamorphic biocontrol agent deciphered by comparative whole-genome analysis.</title>
        <authorList>
            <person name="Lefebvre F."/>
            <person name="Joly D.L."/>
            <person name="Labbe C."/>
            <person name="Teichmann B."/>
            <person name="Linning R."/>
            <person name="Belzile F."/>
            <person name="Bakkeren G."/>
            <person name="Belanger R.R."/>
        </authorList>
    </citation>
    <scope>NUCLEOTIDE SEQUENCE [LARGE SCALE GENOMIC DNA]</scope>
    <source>
        <strain evidence="4 5">PF-1</strain>
    </source>
</reference>
<organism evidence="4 5">
    <name type="scientific">Pseudozyma flocculosa PF-1</name>
    <dbReference type="NCBI Taxonomy" id="1277687"/>
    <lineage>
        <taxon>Eukaryota</taxon>
        <taxon>Fungi</taxon>
        <taxon>Dikarya</taxon>
        <taxon>Basidiomycota</taxon>
        <taxon>Ustilaginomycotina</taxon>
        <taxon>Ustilaginomycetes</taxon>
        <taxon>Ustilaginales</taxon>
        <taxon>Ustilaginaceae</taxon>
        <taxon>Pseudozyma</taxon>
    </lineage>
</organism>
<gene>
    <name evidence="4" type="ORF">PFL1_04839</name>
</gene>
<dbReference type="KEGG" id="pfp:PFL1_04839"/>
<dbReference type="InterPro" id="IPR002634">
    <property type="entry name" value="BolA"/>
</dbReference>
<dbReference type="HOGENOM" id="CLU_109462_0_0_1"/>
<dbReference type="OrthoDB" id="203381at2759"/>
<sequence length="158" mass="16863">MSFTAMQAPLRLAARRLPVSRHTLAQSAAAASATALVSSSASPTAMAMATTSAPRFFSSTPLRSNASTTATQQDGQKQVEQQTTGEQLILELLTKRFKPTQLKVQDVSGGCGSFYAIAISSKEFKGLSTIKAHRLVNSVLKDVIKDIHGLQLRTIAED</sequence>
<dbReference type="RefSeq" id="XP_007880558.1">
    <property type="nucleotide sequence ID" value="XM_007882367.1"/>
</dbReference>
<evidence type="ECO:0000313" key="4">
    <source>
        <dbReference type="EMBL" id="EPQ27701.1"/>
    </source>
</evidence>
<dbReference type="PANTHER" id="PTHR46188:SF1">
    <property type="entry name" value="BOLA-LIKE PROTEIN 3"/>
    <property type="match status" value="1"/>
</dbReference>
<evidence type="ECO:0000313" key="5">
    <source>
        <dbReference type="Proteomes" id="UP000053664"/>
    </source>
</evidence>
<dbReference type="InterPro" id="IPR052275">
    <property type="entry name" value="Mt_Fe-S_assembly_factor"/>
</dbReference>
<dbReference type="EMBL" id="KE361638">
    <property type="protein sequence ID" value="EPQ27701.1"/>
    <property type="molecule type" value="Genomic_DNA"/>
</dbReference>
<proteinExistence type="inferred from homology"/>
<dbReference type="Gene3D" id="3.10.20.90">
    <property type="entry name" value="Phosphatidylinositol 3-kinase Catalytic Subunit, Chain A, domain 1"/>
    <property type="match status" value="1"/>
</dbReference>
<dbReference type="Proteomes" id="UP000053664">
    <property type="component" value="Unassembled WGS sequence"/>
</dbReference>
<dbReference type="GO" id="GO:0005759">
    <property type="term" value="C:mitochondrial matrix"/>
    <property type="evidence" value="ECO:0007669"/>
    <property type="project" value="TreeGrafter"/>
</dbReference>
<dbReference type="InterPro" id="IPR006311">
    <property type="entry name" value="TAT_signal"/>
</dbReference>
<dbReference type="Pfam" id="PF01722">
    <property type="entry name" value="BolA"/>
    <property type="match status" value="1"/>
</dbReference>
<dbReference type="InterPro" id="IPR036065">
    <property type="entry name" value="BolA-like_sf"/>
</dbReference>
<feature type="region of interest" description="Disordered" evidence="3">
    <location>
        <begin position="57"/>
        <end position="80"/>
    </location>
</feature>
<evidence type="ECO:0000256" key="3">
    <source>
        <dbReference type="SAM" id="MobiDB-lite"/>
    </source>
</evidence>
<name>A0A061HAS1_9BASI</name>
<dbReference type="SUPFAM" id="SSF82657">
    <property type="entry name" value="BolA-like"/>
    <property type="match status" value="1"/>
</dbReference>
<protein>
    <recommendedName>
        <fullName evidence="6">Bola-like protein</fullName>
    </recommendedName>
</protein>
<dbReference type="eggNOG" id="KOG3348">
    <property type="taxonomic scope" value="Eukaryota"/>
</dbReference>
<dbReference type="PANTHER" id="PTHR46188">
    <property type="entry name" value="BOLA-LIKE PROTEIN 3"/>
    <property type="match status" value="1"/>
</dbReference>
<dbReference type="PROSITE" id="PS51318">
    <property type="entry name" value="TAT"/>
    <property type="match status" value="1"/>
</dbReference>
<comment type="similarity">
    <text evidence="1 2">Belongs to the BolA/IbaG family.</text>
</comment>